<evidence type="ECO:0000256" key="1">
    <source>
        <dbReference type="ARBA" id="ARBA00001043"/>
    </source>
</evidence>
<dbReference type="PANTHER" id="PTHR43466:SF1">
    <property type="entry name" value="2-OXO-4-HYDROXY-4-CARBOXY-5-UREIDOIMIDAZOLINE DECARBOXYLASE-RELATED"/>
    <property type="match status" value="1"/>
</dbReference>
<dbReference type="AlphaFoldDB" id="A0A176WAQ5"/>
<accession>A0A176WAQ5</accession>
<comment type="catalytic activity">
    <reaction evidence="1">
        <text>5-hydroxyisourate + H2O = 5-hydroxy-2-oxo-4-ureido-2,5-dihydro-1H-imidazole-5-carboxylate + H(+)</text>
        <dbReference type="Rhea" id="RHEA:23736"/>
        <dbReference type="ChEBI" id="CHEBI:15377"/>
        <dbReference type="ChEBI" id="CHEBI:15378"/>
        <dbReference type="ChEBI" id="CHEBI:18072"/>
        <dbReference type="ChEBI" id="CHEBI:58639"/>
        <dbReference type="EC" id="3.5.2.17"/>
    </reaction>
</comment>
<dbReference type="InterPro" id="IPR018020">
    <property type="entry name" value="OHCU_decarboxylase"/>
</dbReference>
<dbReference type="PROSITE" id="PS00768">
    <property type="entry name" value="TRANSTHYRETIN_1"/>
    <property type="match status" value="1"/>
</dbReference>
<dbReference type="GO" id="GO:0006144">
    <property type="term" value="P:purine nucleobase metabolic process"/>
    <property type="evidence" value="ECO:0007669"/>
    <property type="project" value="UniProtKB-KW"/>
</dbReference>
<evidence type="ECO:0000259" key="9">
    <source>
        <dbReference type="Pfam" id="PF09349"/>
    </source>
</evidence>
<dbReference type="GO" id="GO:0005777">
    <property type="term" value="C:peroxisome"/>
    <property type="evidence" value="ECO:0007669"/>
    <property type="project" value="TreeGrafter"/>
</dbReference>
<dbReference type="InterPro" id="IPR023416">
    <property type="entry name" value="Transthyretin/HIU_hydrolase_d"/>
</dbReference>
<dbReference type="Pfam" id="PF00576">
    <property type="entry name" value="Transthyretin"/>
    <property type="match status" value="1"/>
</dbReference>
<dbReference type="SUPFAM" id="SSF158694">
    <property type="entry name" value="UraD-Like"/>
    <property type="match status" value="1"/>
</dbReference>
<feature type="domain" description="Oxo-4-hydroxy-4-carboxy-5-ureidoimidazoline decarboxylase" evidence="9">
    <location>
        <begin position="13"/>
        <end position="163"/>
    </location>
</feature>
<dbReference type="EMBL" id="LVLJ01001514">
    <property type="protein sequence ID" value="OAE29156.1"/>
    <property type="molecule type" value="Genomic_DNA"/>
</dbReference>
<dbReference type="GO" id="GO:0051997">
    <property type="term" value="F:2-oxo-4-hydroxy-4-carboxy-5-ureidoimidazoline decarboxylase activity"/>
    <property type="evidence" value="ECO:0007669"/>
    <property type="project" value="UniProtKB-EC"/>
</dbReference>
<reference evidence="10" key="1">
    <citation type="submission" date="2016-03" db="EMBL/GenBank/DDBJ databases">
        <title>Mechanisms controlling the formation of the plant cell surface in tip-growing cells are functionally conserved among land plants.</title>
        <authorList>
            <person name="Honkanen S."/>
            <person name="Jones V.A."/>
            <person name="Morieri G."/>
            <person name="Champion C."/>
            <person name="Hetherington A.J."/>
            <person name="Kelly S."/>
            <person name="Saint-Marcoux D."/>
            <person name="Proust H."/>
            <person name="Prescott H."/>
            <person name="Dolan L."/>
        </authorList>
    </citation>
    <scope>NUCLEOTIDE SEQUENCE [LARGE SCALE GENOMIC DNA]</scope>
    <source>
        <tissue evidence="10">Whole gametophyte</tissue>
    </source>
</reference>
<evidence type="ECO:0000256" key="4">
    <source>
        <dbReference type="ARBA" id="ARBA00022631"/>
    </source>
</evidence>
<keyword evidence="7" id="KW-0456">Lyase</keyword>
<dbReference type="PANTHER" id="PTHR43466">
    <property type="entry name" value="2-OXO-4-HYDROXY-4-CARBOXY-5-UREIDOIMIDAZOLINE DECARBOXYLASE-RELATED"/>
    <property type="match status" value="1"/>
</dbReference>
<evidence type="ECO:0000256" key="7">
    <source>
        <dbReference type="ARBA" id="ARBA00023239"/>
    </source>
</evidence>
<evidence type="ECO:0000259" key="8">
    <source>
        <dbReference type="Pfam" id="PF00576"/>
    </source>
</evidence>
<evidence type="ECO:0000256" key="2">
    <source>
        <dbReference type="ARBA" id="ARBA00001163"/>
    </source>
</evidence>
<dbReference type="CDD" id="cd05822">
    <property type="entry name" value="TLP_HIUase"/>
    <property type="match status" value="1"/>
</dbReference>
<evidence type="ECO:0000256" key="3">
    <source>
        <dbReference type="ARBA" id="ARBA00004754"/>
    </source>
</evidence>
<evidence type="ECO:0000256" key="5">
    <source>
        <dbReference type="ARBA" id="ARBA00022793"/>
    </source>
</evidence>
<keyword evidence="5" id="KW-0210">Decarboxylase</keyword>
<dbReference type="InterPro" id="IPR023418">
    <property type="entry name" value="Thyroxine_BS"/>
</dbReference>
<name>A0A176WAQ5_MARPO</name>
<sequence>MEGGAASGSGMTMETFHECCGSSAFASEMMRRMPFTSLEHAVDTARIVWWNEVNVLGWLEAFAAHPRIGDVEALRKKFPSDKGWTAGEQSSALATANEQVLQELAEWNKLYEAKFGFIFLICATGKPIHEILAALKKRFTNLAIDELRIAAQEQQKITELRLAKLNIWRSKESGVATDLLSDMNIKDAAKVESALRPPITTHVLDVSLGKPGAGIDVKLERSIEGANNLWEFIGTSATDSDGRAGPLMEKSNRIQAGTYRLTFETGNYLSKTEKVAASGKGKSVFYPFVHVVFQVQPHQVFEHFHVPLLFSPYSYTTYRGS</sequence>
<dbReference type="GO" id="GO:0033971">
    <property type="term" value="F:hydroxyisourate hydrolase activity"/>
    <property type="evidence" value="ECO:0007669"/>
    <property type="project" value="UniProtKB-EC"/>
</dbReference>
<evidence type="ECO:0000313" key="11">
    <source>
        <dbReference type="Proteomes" id="UP000077202"/>
    </source>
</evidence>
<proteinExistence type="predicted"/>
<comment type="caution">
    <text evidence="10">The sequence shown here is derived from an EMBL/GenBank/DDBJ whole genome shotgun (WGS) entry which is preliminary data.</text>
</comment>
<dbReference type="Pfam" id="PF09349">
    <property type="entry name" value="OHCU_decarbox"/>
    <property type="match status" value="1"/>
</dbReference>
<dbReference type="NCBIfam" id="TIGR02962">
    <property type="entry name" value="hdxy_isourate"/>
    <property type="match status" value="1"/>
</dbReference>
<gene>
    <name evidence="10" type="ORF">AXG93_1862s1130</name>
</gene>
<dbReference type="Gene3D" id="1.10.3330.10">
    <property type="entry name" value="Oxo-4-hydroxy-4-carboxy-5-ureidoimidazoline decarboxylase"/>
    <property type="match status" value="1"/>
</dbReference>
<comment type="pathway">
    <text evidence="3">Purine metabolism; urate degradation; (S)-allantoin from urate: step 3/3.</text>
</comment>
<protein>
    <submittedName>
        <fullName evidence="10">Uncharacterized protein</fullName>
    </submittedName>
</protein>
<dbReference type="InterPro" id="IPR036778">
    <property type="entry name" value="OHCU_decarboxylase_sf"/>
</dbReference>
<comment type="catalytic activity">
    <reaction evidence="2">
        <text>5-hydroxy-2-oxo-4-ureido-2,5-dihydro-1H-imidazole-5-carboxylate + H(+) = (S)-allantoin + CO2</text>
        <dbReference type="Rhea" id="RHEA:26301"/>
        <dbReference type="ChEBI" id="CHEBI:15378"/>
        <dbReference type="ChEBI" id="CHEBI:15678"/>
        <dbReference type="ChEBI" id="CHEBI:16526"/>
        <dbReference type="ChEBI" id="CHEBI:58639"/>
        <dbReference type="EC" id="4.1.1.97"/>
    </reaction>
</comment>
<evidence type="ECO:0000313" key="10">
    <source>
        <dbReference type="EMBL" id="OAE29156.1"/>
    </source>
</evidence>
<dbReference type="InterPro" id="IPR036817">
    <property type="entry name" value="Transthyretin/HIU_hydrolase_sf"/>
</dbReference>
<keyword evidence="6" id="KW-0378">Hydrolase</keyword>
<dbReference type="SUPFAM" id="SSF49472">
    <property type="entry name" value="Transthyretin (synonym: prealbumin)"/>
    <property type="match status" value="1"/>
</dbReference>
<evidence type="ECO:0000256" key="6">
    <source>
        <dbReference type="ARBA" id="ARBA00022801"/>
    </source>
</evidence>
<keyword evidence="4" id="KW-0659">Purine metabolism</keyword>
<dbReference type="Gene3D" id="2.60.40.180">
    <property type="entry name" value="Transthyretin/hydroxyisourate hydrolase domain"/>
    <property type="match status" value="1"/>
</dbReference>
<dbReference type="InterPro" id="IPR014306">
    <property type="entry name" value="Hydroxyisourate_hydrolase"/>
</dbReference>
<dbReference type="GO" id="GO:0019628">
    <property type="term" value="P:urate catabolic process"/>
    <property type="evidence" value="ECO:0007669"/>
    <property type="project" value="TreeGrafter"/>
</dbReference>
<dbReference type="Proteomes" id="UP000077202">
    <property type="component" value="Unassembled WGS sequence"/>
</dbReference>
<keyword evidence="11" id="KW-1185">Reference proteome</keyword>
<organism evidence="10 11">
    <name type="scientific">Marchantia polymorpha subsp. ruderalis</name>
    <dbReference type="NCBI Taxonomy" id="1480154"/>
    <lineage>
        <taxon>Eukaryota</taxon>
        <taxon>Viridiplantae</taxon>
        <taxon>Streptophyta</taxon>
        <taxon>Embryophyta</taxon>
        <taxon>Marchantiophyta</taxon>
        <taxon>Marchantiopsida</taxon>
        <taxon>Marchantiidae</taxon>
        <taxon>Marchantiales</taxon>
        <taxon>Marchantiaceae</taxon>
        <taxon>Marchantia</taxon>
    </lineage>
</organism>
<feature type="domain" description="Transthyretin/hydroxyisourate hydrolase" evidence="8">
    <location>
        <begin position="199"/>
        <end position="320"/>
    </location>
</feature>